<dbReference type="EMBL" id="DRUY01000015">
    <property type="protein sequence ID" value="HHI64985.1"/>
    <property type="molecule type" value="Genomic_DNA"/>
</dbReference>
<feature type="transmembrane region" description="Helical" evidence="1">
    <location>
        <begin position="12"/>
        <end position="30"/>
    </location>
</feature>
<gene>
    <name evidence="2" type="ORF">ENL70_00365</name>
</gene>
<organism evidence="2">
    <name type="scientific">Thermodesulfobium narugense</name>
    <dbReference type="NCBI Taxonomy" id="184064"/>
    <lineage>
        <taxon>Bacteria</taxon>
        <taxon>Pseudomonadati</taxon>
        <taxon>Thermodesulfobiota</taxon>
        <taxon>Thermodesulfobiia</taxon>
        <taxon>Thermodesulfobiales</taxon>
        <taxon>Thermodesulfobiaceae</taxon>
        <taxon>Thermodesulfobium</taxon>
    </lineage>
</organism>
<name>A0A7C5P721_9BACT</name>
<evidence type="ECO:0000256" key="1">
    <source>
        <dbReference type="SAM" id="Phobius"/>
    </source>
</evidence>
<keyword evidence="1" id="KW-1133">Transmembrane helix</keyword>
<dbReference type="InterPro" id="IPR045407">
    <property type="entry name" value="DUF6512"/>
</dbReference>
<feature type="transmembrane region" description="Helical" evidence="1">
    <location>
        <begin position="112"/>
        <end position="131"/>
    </location>
</feature>
<accession>A0A7C5P721</accession>
<proteinExistence type="predicted"/>
<feature type="transmembrane region" description="Helical" evidence="1">
    <location>
        <begin position="138"/>
        <end position="159"/>
    </location>
</feature>
<sequence length="178" mass="20099">MDNVRNSILKLELAGVVFIVLVGSALHFTFELSGSNPLVGVFSAVNESVWEHLKLSFWPALLYAVTEYRYLRRKTGSFFPAKTVGIYLMPLVIVSSFYLYRAFIEENLVLDILIFILAVTIGQLASYKLMIWKGASKIYTVISIIALILLASLFINFTFHPPQLPIFQDPITRGYGIE</sequence>
<comment type="caution">
    <text evidence="2">The sequence shown here is derived from an EMBL/GenBank/DDBJ whole genome shotgun (WGS) entry which is preliminary data.</text>
</comment>
<feature type="transmembrane region" description="Helical" evidence="1">
    <location>
        <begin position="55"/>
        <end position="71"/>
    </location>
</feature>
<evidence type="ECO:0000313" key="2">
    <source>
        <dbReference type="EMBL" id="HHI64985.1"/>
    </source>
</evidence>
<keyword evidence="1" id="KW-0472">Membrane</keyword>
<feature type="transmembrane region" description="Helical" evidence="1">
    <location>
        <begin position="83"/>
        <end position="100"/>
    </location>
</feature>
<dbReference type="Pfam" id="PF20122">
    <property type="entry name" value="DUF6512"/>
    <property type="match status" value="1"/>
</dbReference>
<protein>
    <submittedName>
        <fullName evidence="2">Uncharacterized protein</fullName>
    </submittedName>
</protein>
<dbReference type="AlphaFoldDB" id="A0A7C5P721"/>
<reference evidence="2" key="1">
    <citation type="journal article" date="2020" name="mSystems">
        <title>Genome- and Community-Level Interaction Insights into Carbon Utilization and Element Cycling Functions of Hydrothermarchaeota in Hydrothermal Sediment.</title>
        <authorList>
            <person name="Zhou Z."/>
            <person name="Liu Y."/>
            <person name="Xu W."/>
            <person name="Pan J."/>
            <person name="Luo Z.H."/>
            <person name="Li M."/>
        </authorList>
    </citation>
    <scope>NUCLEOTIDE SEQUENCE [LARGE SCALE GENOMIC DNA]</scope>
    <source>
        <strain evidence="2">SpSt-1019</strain>
    </source>
</reference>
<keyword evidence="1" id="KW-0812">Transmembrane</keyword>